<dbReference type="AlphaFoldDB" id="A0AAV5A5T3"/>
<dbReference type="PANTHER" id="PTHR16469:SF51">
    <property type="entry name" value="TRANSCRIPTION FACTOR TAU 55 KDA SUBUNIT"/>
    <property type="match status" value="1"/>
</dbReference>
<evidence type="ECO:0000313" key="2">
    <source>
        <dbReference type="Proteomes" id="UP001050691"/>
    </source>
</evidence>
<sequence>MLETIYIARHGFRQNWVNDFWKSPTDTPRDPPLASYGEKQAKELANYIASLPEDEKPTAIFSSPFYRCIQTAAPIAQSLDKPLYIENGLSEWFSPVVPGTGLHPKPPAAPVLSSLFPSYNIDPEIQWSPTYIPTRLGETITQLHERCREFLRAFIPRVGGELKVRNHDQVVPSGHRHVLLITHAATAIALTRALVGDDTLSMRVACCSLTILKKLKTGNGSSWDIIQLAQGDFLVGGLERDWGFEDVVLNGNEVILDKGEPGTENDVQQKVGPQNILPHSKI</sequence>
<protein>
    <recommendedName>
        <fullName evidence="3">Phosphoglycerate mutase-like protein</fullName>
    </recommendedName>
</protein>
<evidence type="ECO:0008006" key="3">
    <source>
        <dbReference type="Google" id="ProtNLM"/>
    </source>
</evidence>
<dbReference type="InterPro" id="IPR051710">
    <property type="entry name" value="Phosphatase_SH3-domain"/>
</dbReference>
<comment type="caution">
    <text evidence="1">The sequence shown here is derived from an EMBL/GenBank/DDBJ whole genome shotgun (WGS) entry which is preliminary data.</text>
</comment>
<accession>A0AAV5A5T3</accession>
<evidence type="ECO:0000313" key="1">
    <source>
        <dbReference type="EMBL" id="GJJ09645.1"/>
    </source>
</evidence>
<reference evidence="1" key="1">
    <citation type="submission" date="2021-10" db="EMBL/GenBank/DDBJ databases">
        <title>De novo Genome Assembly of Clathrus columnatus (Basidiomycota, Fungi) Using Illumina and Nanopore Sequence Data.</title>
        <authorList>
            <person name="Ogiso-Tanaka E."/>
            <person name="Itagaki H."/>
            <person name="Hosoya T."/>
            <person name="Hosaka K."/>
        </authorList>
    </citation>
    <scope>NUCLEOTIDE SEQUENCE</scope>
    <source>
        <strain evidence="1">MO-923</strain>
    </source>
</reference>
<dbReference type="SUPFAM" id="SSF53254">
    <property type="entry name" value="Phosphoglycerate mutase-like"/>
    <property type="match status" value="1"/>
</dbReference>
<dbReference type="Pfam" id="PF00300">
    <property type="entry name" value="His_Phos_1"/>
    <property type="match status" value="1"/>
</dbReference>
<organism evidence="1 2">
    <name type="scientific">Clathrus columnatus</name>
    <dbReference type="NCBI Taxonomy" id="1419009"/>
    <lineage>
        <taxon>Eukaryota</taxon>
        <taxon>Fungi</taxon>
        <taxon>Dikarya</taxon>
        <taxon>Basidiomycota</taxon>
        <taxon>Agaricomycotina</taxon>
        <taxon>Agaricomycetes</taxon>
        <taxon>Phallomycetidae</taxon>
        <taxon>Phallales</taxon>
        <taxon>Clathraceae</taxon>
        <taxon>Clathrus</taxon>
    </lineage>
</organism>
<dbReference type="PANTHER" id="PTHR16469">
    <property type="entry name" value="UBIQUITIN-ASSOCIATED AND SH3 DOMAIN-CONTAINING BA-RELATED"/>
    <property type="match status" value="1"/>
</dbReference>
<dbReference type="InterPro" id="IPR013078">
    <property type="entry name" value="His_Pase_superF_clade-1"/>
</dbReference>
<dbReference type="InterPro" id="IPR029033">
    <property type="entry name" value="His_PPase_superfam"/>
</dbReference>
<keyword evidence="2" id="KW-1185">Reference proteome</keyword>
<proteinExistence type="predicted"/>
<dbReference type="CDD" id="cd07067">
    <property type="entry name" value="HP_PGM_like"/>
    <property type="match status" value="1"/>
</dbReference>
<gene>
    <name evidence="1" type="ORF">Clacol_003869</name>
</gene>
<name>A0AAV5A5T3_9AGAM</name>
<dbReference type="SMART" id="SM00855">
    <property type="entry name" value="PGAM"/>
    <property type="match status" value="1"/>
</dbReference>
<dbReference type="Proteomes" id="UP001050691">
    <property type="component" value="Unassembled WGS sequence"/>
</dbReference>
<dbReference type="Gene3D" id="3.40.50.1240">
    <property type="entry name" value="Phosphoglycerate mutase-like"/>
    <property type="match status" value="1"/>
</dbReference>
<dbReference type="EMBL" id="BPWL01000004">
    <property type="protein sequence ID" value="GJJ09645.1"/>
    <property type="molecule type" value="Genomic_DNA"/>
</dbReference>